<proteinExistence type="predicted"/>
<dbReference type="InParanoid" id="A0A1X2GZV8"/>
<dbReference type="Proteomes" id="UP000242180">
    <property type="component" value="Unassembled WGS sequence"/>
</dbReference>
<organism evidence="2 3">
    <name type="scientific">Syncephalastrum racemosum</name>
    <name type="common">Filamentous fungus</name>
    <dbReference type="NCBI Taxonomy" id="13706"/>
    <lineage>
        <taxon>Eukaryota</taxon>
        <taxon>Fungi</taxon>
        <taxon>Fungi incertae sedis</taxon>
        <taxon>Mucoromycota</taxon>
        <taxon>Mucoromycotina</taxon>
        <taxon>Mucoromycetes</taxon>
        <taxon>Mucorales</taxon>
        <taxon>Syncephalastraceae</taxon>
        <taxon>Syncephalastrum</taxon>
    </lineage>
</organism>
<reference evidence="2 3" key="1">
    <citation type="submission" date="2016-07" db="EMBL/GenBank/DDBJ databases">
        <title>Pervasive Adenine N6-methylation of Active Genes in Fungi.</title>
        <authorList>
            <consortium name="DOE Joint Genome Institute"/>
            <person name="Mondo S.J."/>
            <person name="Dannebaum R.O."/>
            <person name="Kuo R.C."/>
            <person name="Labutti K."/>
            <person name="Haridas S."/>
            <person name="Kuo A."/>
            <person name="Salamov A."/>
            <person name="Ahrendt S.R."/>
            <person name="Lipzen A."/>
            <person name="Sullivan W."/>
            <person name="Andreopoulos W.B."/>
            <person name="Clum A."/>
            <person name="Lindquist E."/>
            <person name="Daum C."/>
            <person name="Ramamoorthy G.K."/>
            <person name="Gryganskyi A."/>
            <person name="Culley D."/>
            <person name="Magnuson J.K."/>
            <person name="James T.Y."/>
            <person name="O'Malley M.A."/>
            <person name="Stajich J.E."/>
            <person name="Spatafora J.W."/>
            <person name="Visel A."/>
            <person name="Grigoriev I.V."/>
        </authorList>
    </citation>
    <scope>NUCLEOTIDE SEQUENCE [LARGE SCALE GENOMIC DNA]</scope>
    <source>
        <strain evidence="2 3">NRRL 2496</strain>
    </source>
</reference>
<dbReference type="OMA" id="DSYLENC"/>
<dbReference type="Pfam" id="PF02214">
    <property type="entry name" value="BTB_2"/>
    <property type="match status" value="1"/>
</dbReference>
<gene>
    <name evidence="2" type="ORF">BCR43DRAFT_499197</name>
</gene>
<evidence type="ECO:0000313" key="3">
    <source>
        <dbReference type="Proteomes" id="UP000242180"/>
    </source>
</evidence>
<evidence type="ECO:0000313" key="2">
    <source>
        <dbReference type="EMBL" id="ORY90368.1"/>
    </source>
</evidence>
<sequence>MQELQTVEDEFEKKNSALHNKVEQSYLELSNELVDRKTLLETEKKKFYRERELIQEVRKFQNEKVKLNIGGDFFTTSLTTLTRDPNSLLAKRVTDPKLSRRREADGSFFIDRDSTVFRIVLNYLRDQRIPDSVRDDPKIMDELMQEAQYYQIQDLMRLRWTGLPLITQEELARLYPPSTPSVTFKLEHKDLHGLDFSHYKVDPRSSFAYSNLEGCRFEEAWFEFDFEQQVDFRYAYLRGARFPEPGTPHRVPGVQFKIEGAITDGSTL</sequence>
<dbReference type="STRING" id="13706.A0A1X2GZV8"/>
<dbReference type="SUPFAM" id="SSF54695">
    <property type="entry name" value="POZ domain"/>
    <property type="match status" value="1"/>
</dbReference>
<dbReference type="InterPro" id="IPR000210">
    <property type="entry name" value="BTB/POZ_dom"/>
</dbReference>
<evidence type="ECO:0000259" key="1">
    <source>
        <dbReference type="SMART" id="SM00225"/>
    </source>
</evidence>
<dbReference type="InterPro" id="IPR003131">
    <property type="entry name" value="T1-type_BTB"/>
</dbReference>
<comment type="caution">
    <text evidence="2">The sequence shown here is derived from an EMBL/GenBank/DDBJ whole genome shotgun (WGS) entry which is preliminary data.</text>
</comment>
<dbReference type="InterPro" id="IPR011333">
    <property type="entry name" value="SKP1/BTB/POZ_sf"/>
</dbReference>
<dbReference type="GO" id="GO:0051260">
    <property type="term" value="P:protein homooligomerization"/>
    <property type="evidence" value="ECO:0007669"/>
    <property type="project" value="InterPro"/>
</dbReference>
<dbReference type="PANTHER" id="PTHR14499">
    <property type="entry name" value="POTASSIUM CHANNEL TETRAMERIZATION DOMAIN-CONTAINING"/>
    <property type="match status" value="1"/>
</dbReference>
<dbReference type="EMBL" id="MCGN01000012">
    <property type="protein sequence ID" value="ORY90368.1"/>
    <property type="molecule type" value="Genomic_DNA"/>
</dbReference>
<dbReference type="PANTHER" id="PTHR14499:SF136">
    <property type="entry name" value="GH08630P"/>
    <property type="match status" value="1"/>
</dbReference>
<protein>
    <submittedName>
        <fullName evidence="2">BTB/POZ protein</fullName>
    </submittedName>
</protein>
<dbReference type="AlphaFoldDB" id="A0A1X2GZV8"/>
<name>A0A1X2GZV8_SYNRA</name>
<keyword evidence="3" id="KW-1185">Reference proteome</keyword>
<dbReference type="Gene3D" id="3.30.710.10">
    <property type="entry name" value="Potassium Channel Kv1.1, Chain A"/>
    <property type="match status" value="1"/>
</dbReference>
<accession>A0A1X2GZV8</accession>
<feature type="domain" description="BTB" evidence="1">
    <location>
        <begin position="63"/>
        <end position="167"/>
    </location>
</feature>
<dbReference type="OrthoDB" id="2414723at2759"/>
<dbReference type="SMART" id="SM00225">
    <property type="entry name" value="BTB"/>
    <property type="match status" value="1"/>
</dbReference>